<dbReference type="EMBL" id="JBFXLU010000315">
    <property type="protein sequence ID" value="KAL2830099.1"/>
    <property type="molecule type" value="Genomic_DNA"/>
</dbReference>
<protein>
    <submittedName>
        <fullName evidence="1">Uncharacterized protein</fullName>
    </submittedName>
</protein>
<name>A0ABR4IS65_9EURO</name>
<gene>
    <name evidence="1" type="ORF">BJY01DRAFT_254781</name>
</gene>
<organism evidence="1 2">
    <name type="scientific">Aspergillus pseudoustus</name>
    <dbReference type="NCBI Taxonomy" id="1810923"/>
    <lineage>
        <taxon>Eukaryota</taxon>
        <taxon>Fungi</taxon>
        <taxon>Dikarya</taxon>
        <taxon>Ascomycota</taxon>
        <taxon>Pezizomycotina</taxon>
        <taxon>Eurotiomycetes</taxon>
        <taxon>Eurotiomycetidae</taxon>
        <taxon>Eurotiales</taxon>
        <taxon>Aspergillaceae</taxon>
        <taxon>Aspergillus</taxon>
        <taxon>Aspergillus subgen. Nidulantes</taxon>
    </lineage>
</organism>
<sequence>MAPASSKLALPRWLEEYNHRLLLFDDATSPYTNRIPQPKGIATTRLIVLTTRDGRLAHAVAGVKSEVPSTDRPNAIKLLLLDLAVSLAFTYLWEYPWVPVVEYIKQISPLSKRPRTFKYKQAFSNYDDSTTECEPTIQMPQTSSGFWDFPSTTSSVSVL</sequence>
<proteinExistence type="predicted"/>
<accession>A0ABR4IS65</accession>
<dbReference type="Proteomes" id="UP001610446">
    <property type="component" value="Unassembled WGS sequence"/>
</dbReference>
<comment type="caution">
    <text evidence="1">The sequence shown here is derived from an EMBL/GenBank/DDBJ whole genome shotgun (WGS) entry which is preliminary data.</text>
</comment>
<keyword evidence="2" id="KW-1185">Reference proteome</keyword>
<evidence type="ECO:0000313" key="2">
    <source>
        <dbReference type="Proteomes" id="UP001610446"/>
    </source>
</evidence>
<reference evidence="1 2" key="1">
    <citation type="submission" date="2024-07" db="EMBL/GenBank/DDBJ databases">
        <title>Section-level genome sequencing and comparative genomics of Aspergillus sections Usti and Cavernicolus.</title>
        <authorList>
            <consortium name="Lawrence Berkeley National Laboratory"/>
            <person name="Nybo J.L."/>
            <person name="Vesth T.C."/>
            <person name="Theobald S."/>
            <person name="Frisvad J.C."/>
            <person name="Larsen T.O."/>
            <person name="Kjaerboelling I."/>
            <person name="Rothschild-Mancinelli K."/>
            <person name="Lyhne E.K."/>
            <person name="Kogle M.E."/>
            <person name="Barry K."/>
            <person name="Clum A."/>
            <person name="Na H."/>
            <person name="Ledsgaard L."/>
            <person name="Lin J."/>
            <person name="Lipzen A."/>
            <person name="Kuo A."/>
            <person name="Riley R."/>
            <person name="Mondo S."/>
            <person name="Labutti K."/>
            <person name="Haridas S."/>
            <person name="Pangalinan J."/>
            <person name="Salamov A.A."/>
            <person name="Simmons B.A."/>
            <person name="Magnuson J.K."/>
            <person name="Chen J."/>
            <person name="Drula E."/>
            <person name="Henrissat B."/>
            <person name="Wiebenga A."/>
            <person name="Lubbers R.J."/>
            <person name="Gomes A.C."/>
            <person name="Makela M.R."/>
            <person name="Stajich J."/>
            <person name="Grigoriev I.V."/>
            <person name="Mortensen U.H."/>
            <person name="De Vries R.P."/>
            <person name="Baker S.E."/>
            <person name="Andersen M.R."/>
        </authorList>
    </citation>
    <scope>NUCLEOTIDE SEQUENCE [LARGE SCALE GENOMIC DNA]</scope>
    <source>
        <strain evidence="1 2">CBS 123904</strain>
    </source>
</reference>
<evidence type="ECO:0000313" key="1">
    <source>
        <dbReference type="EMBL" id="KAL2830099.1"/>
    </source>
</evidence>